<keyword evidence="12" id="KW-1185">Reference proteome</keyword>
<dbReference type="InterPro" id="IPR018957">
    <property type="entry name" value="Znf_C3HC4_RING-type"/>
</dbReference>
<feature type="domain" description="C3H1-type" evidence="10">
    <location>
        <begin position="138"/>
        <end position="167"/>
    </location>
</feature>
<protein>
    <recommendedName>
        <fullName evidence="2">RING-type E3 ubiquitin transferase</fullName>
        <ecNumber evidence="2">2.3.2.27</ecNumber>
    </recommendedName>
</protein>
<evidence type="ECO:0000256" key="7">
    <source>
        <dbReference type="PROSITE-ProRule" id="PRU00723"/>
    </source>
</evidence>
<evidence type="ECO:0000256" key="5">
    <source>
        <dbReference type="ARBA" id="ARBA00022771"/>
    </source>
</evidence>
<evidence type="ECO:0000313" key="12">
    <source>
        <dbReference type="Proteomes" id="UP001566132"/>
    </source>
</evidence>
<dbReference type="GO" id="GO:0008270">
    <property type="term" value="F:zinc ion binding"/>
    <property type="evidence" value="ECO:0007669"/>
    <property type="project" value="UniProtKB-KW"/>
</dbReference>
<dbReference type="EMBL" id="JBDJPC010000009">
    <property type="protein sequence ID" value="KAL1491753.1"/>
    <property type="molecule type" value="Genomic_DNA"/>
</dbReference>
<evidence type="ECO:0000256" key="4">
    <source>
        <dbReference type="ARBA" id="ARBA00022723"/>
    </source>
</evidence>
<evidence type="ECO:0000313" key="11">
    <source>
        <dbReference type="EMBL" id="KAL1491753.1"/>
    </source>
</evidence>
<dbReference type="InterPro" id="IPR001841">
    <property type="entry name" value="Znf_RING"/>
</dbReference>
<dbReference type="PROSITE" id="PS50089">
    <property type="entry name" value="ZF_RING_2"/>
    <property type="match status" value="1"/>
</dbReference>
<dbReference type="PANTHER" id="PTHR11224:SF10">
    <property type="entry name" value="IP09428P-RELATED"/>
    <property type="match status" value="1"/>
</dbReference>
<keyword evidence="3" id="KW-0808">Transferase</keyword>
<feature type="compositionally biased region" description="Low complexity" evidence="8">
    <location>
        <begin position="199"/>
        <end position="214"/>
    </location>
</feature>
<sequence>MNGAVRKTTVHNRNGNITHKSDDIQASNSPETPNHFNYDTSNSSETDTNEKMCSICLEDFVTQKPHTSENNKFGILLNCHHCFCFTCINQWIEKIISSGQLNRSCPLCRQTIEFIFPSRVWFESNEEKQLYISQEKAKMGQINCPYFQKGNSHCPFGSKCLYLHALPGEIEWNTLSPTPVAAGLSESLNLDLISESLQPLDDPLSQSRSSPPSLDSDDRYENLARTLEEISITDEEAEAFFSC</sequence>
<keyword evidence="6 7" id="KW-0862">Zinc</keyword>
<keyword evidence="5 7" id="KW-0863">Zinc-finger</keyword>
<evidence type="ECO:0000256" key="3">
    <source>
        <dbReference type="ARBA" id="ARBA00022679"/>
    </source>
</evidence>
<dbReference type="Proteomes" id="UP001566132">
    <property type="component" value="Unassembled WGS sequence"/>
</dbReference>
<comment type="caution">
    <text evidence="11">The sequence shown here is derived from an EMBL/GenBank/DDBJ whole genome shotgun (WGS) entry which is preliminary data.</text>
</comment>
<evidence type="ECO:0000256" key="8">
    <source>
        <dbReference type="SAM" id="MobiDB-lite"/>
    </source>
</evidence>
<reference evidence="11 12" key="1">
    <citation type="submission" date="2024-05" db="EMBL/GenBank/DDBJ databases">
        <title>Genetic variation in Jamaican populations of the coffee berry borer (Hypothenemus hampei).</title>
        <authorList>
            <person name="Errbii M."/>
            <person name="Myrie A."/>
        </authorList>
    </citation>
    <scope>NUCLEOTIDE SEQUENCE [LARGE SCALE GENOMIC DNA]</scope>
    <source>
        <strain evidence="11">JA-Hopewell-2020-01-JO</strain>
        <tissue evidence="11">Whole body</tissue>
    </source>
</reference>
<evidence type="ECO:0000256" key="6">
    <source>
        <dbReference type="ARBA" id="ARBA00022833"/>
    </source>
</evidence>
<dbReference type="EC" id="2.3.2.27" evidence="2"/>
<feature type="compositionally biased region" description="Polar residues" evidence="8">
    <location>
        <begin position="11"/>
        <end position="46"/>
    </location>
</feature>
<dbReference type="GO" id="GO:0005634">
    <property type="term" value="C:nucleus"/>
    <property type="evidence" value="ECO:0007669"/>
    <property type="project" value="UniProtKB-ARBA"/>
</dbReference>
<dbReference type="InterPro" id="IPR045072">
    <property type="entry name" value="MKRN-like"/>
</dbReference>
<accession>A0ABD1EAT0</accession>
<dbReference type="SUPFAM" id="SSF57850">
    <property type="entry name" value="RING/U-box"/>
    <property type="match status" value="1"/>
</dbReference>
<dbReference type="Pfam" id="PF00097">
    <property type="entry name" value="zf-C3HC4"/>
    <property type="match status" value="1"/>
</dbReference>
<dbReference type="PANTHER" id="PTHR11224">
    <property type="entry name" value="MAKORIN-RELATED"/>
    <property type="match status" value="1"/>
</dbReference>
<organism evidence="11 12">
    <name type="scientific">Hypothenemus hampei</name>
    <name type="common">Coffee berry borer</name>
    <dbReference type="NCBI Taxonomy" id="57062"/>
    <lineage>
        <taxon>Eukaryota</taxon>
        <taxon>Metazoa</taxon>
        <taxon>Ecdysozoa</taxon>
        <taxon>Arthropoda</taxon>
        <taxon>Hexapoda</taxon>
        <taxon>Insecta</taxon>
        <taxon>Pterygota</taxon>
        <taxon>Neoptera</taxon>
        <taxon>Endopterygota</taxon>
        <taxon>Coleoptera</taxon>
        <taxon>Polyphaga</taxon>
        <taxon>Cucujiformia</taxon>
        <taxon>Curculionidae</taxon>
        <taxon>Scolytinae</taxon>
        <taxon>Hypothenemus</taxon>
    </lineage>
</organism>
<keyword evidence="4 7" id="KW-0479">Metal-binding</keyword>
<name>A0ABD1EAT0_HYPHA</name>
<dbReference type="InterPro" id="IPR013083">
    <property type="entry name" value="Znf_RING/FYVE/PHD"/>
</dbReference>
<dbReference type="InterPro" id="IPR000571">
    <property type="entry name" value="Znf_CCCH"/>
</dbReference>
<dbReference type="PROSITE" id="PS00518">
    <property type="entry name" value="ZF_RING_1"/>
    <property type="match status" value="1"/>
</dbReference>
<dbReference type="InterPro" id="IPR017907">
    <property type="entry name" value="Znf_RING_CS"/>
</dbReference>
<dbReference type="PROSITE" id="PS50103">
    <property type="entry name" value="ZF_C3H1"/>
    <property type="match status" value="1"/>
</dbReference>
<evidence type="ECO:0000256" key="2">
    <source>
        <dbReference type="ARBA" id="ARBA00012483"/>
    </source>
</evidence>
<feature type="zinc finger region" description="C3H1-type" evidence="7">
    <location>
        <begin position="138"/>
        <end position="167"/>
    </location>
</feature>
<evidence type="ECO:0000259" key="10">
    <source>
        <dbReference type="PROSITE" id="PS50103"/>
    </source>
</evidence>
<gene>
    <name evidence="11" type="ORF">ABEB36_012303</name>
</gene>
<feature type="region of interest" description="Disordered" evidence="8">
    <location>
        <begin position="199"/>
        <end position="219"/>
    </location>
</feature>
<proteinExistence type="predicted"/>
<dbReference type="GO" id="GO:0061630">
    <property type="term" value="F:ubiquitin protein ligase activity"/>
    <property type="evidence" value="ECO:0007669"/>
    <property type="project" value="UniProtKB-EC"/>
</dbReference>
<dbReference type="AlphaFoldDB" id="A0ABD1EAT0"/>
<dbReference type="Gene3D" id="3.30.40.10">
    <property type="entry name" value="Zinc/RING finger domain, C3HC4 (zinc finger)"/>
    <property type="match status" value="1"/>
</dbReference>
<evidence type="ECO:0000259" key="9">
    <source>
        <dbReference type="PROSITE" id="PS50089"/>
    </source>
</evidence>
<feature type="domain" description="RING-type" evidence="9">
    <location>
        <begin position="53"/>
        <end position="109"/>
    </location>
</feature>
<feature type="region of interest" description="Disordered" evidence="8">
    <location>
        <begin position="1"/>
        <end position="46"/>
    </location>
</feature>
<dbReference type="SMART" id="SM00184">
    <property type="entry name" value="RING"/>
    <property type="match status" value="1"/>
</dbReference>
<dbReference type="Pfam" id="PF00642">
    <property type="entry name" value="zf-CCCH"/>
    <property type="match status" value="1"/>
</dbReference>
<evidence type="ECO:0000256" key="1">
    <source>
        <dbReference type="ARBA" id="ARBA00000900"/>
    </source>
</evidence>
<comment type="catalytic activity">
    <reaction evidence="1">
        <text>S-ubiquitinyl-[E2 ubiquitin-conjugating enzyme]-L-cysteine + [acceptor protein]-L-lysine = [E2 ubiquitin-conjugating enzyme]-L-cysteine + N(6)-ubiquitinyl-[acceptor protein]-L-lysine.</text>
        <dbReference type="EC" id="2.3.2.27"/>
    </reaction>
</comment>